<evidence type="ECO:0000259" key="1">
    <source>
        <dbReference type="Pfam" id="PF20149"/>
    </source>
</evidence>
<name>F8QHK3_SERL3</name>
<accession>F8QHK3</accession>
<dbReference type="HOGENOM" id="CLU_460167_0_0_1"/>
<dbReference type="eggNOG" id="ENOG502SNT8">
    <property type="taxonomic scope" value="Eukaryota"/>
</dbReference>
<dbReference type="InParanoid" id="F8QHK3"/>
<reference evidence="3" key="1">
    <citation type="journal article" date="2011" name="Science">
        <title>The plant cell wall-decomposing machinery underlies the functional diversity of forest fungi.</title>
        <authorList>
            <person name="Eastwood D.C."/>
            <person name="Floudas D."/>
            <person name="Binder M."/>
            <person name="Majcherczyk A."/>
            <person name="Schneider P."/>
            <person name="Aerts A."/>
            <person name="Asiegbu F.O."/>
            <person name="Baker S.E."/>
            <person name="Barry K."/>
            <person name="Bendiksby M."/>
            <person name="Blumentritt M."/>
            <person name="Coutinho P.M."/>
            <person name="Cullen D."/>
            <person name="de Vries R.P."/>
            <person name="Gathman A."/>
            <person name="Goodell B."/>
            <person name="Henrissat B."/>
            <person name="Ihrmark K."/>
            <person name="Kauserud H."/>
            <person name="Kohler A."/>
            <person name="LaButti K."/>
            <person name="Lapidus A."/>
            <person name="Lavin J.L."/>
            <person name="Lee Y.-H."/>
            <person name="Lindquist E."/>
            <person name="Lilly W."/>
            <person name="Lucas S."/>
            <person name="Morin E."/>
            <person name="Murat C."/>
            <person name="Oguiza J.A."/>
            <person name="Park J."/>
            <person name="Pisabarro A.G."/>
            <person name="Riley R."/>
            <person name="Rosling A."/>
            <person name="Salamov A."/>
            <person name="Schmidt O."/>
            <person name="Schmutz J."/>
            <person name="Skrede I."/>
            <person name="Stenlid J."/>
            <person name="Wiebenga A."/>
            <person name="Xie X."/>
            <person name="Kuees U."/>
            <person name="Hibbett D.S."/>
            <person name="Hoffmeister D."/>
            <person name="Hoegberg N."/>
            <person name="Martin F."/>
            <person name="Grigoriev I.V."/>
            <person name="Watkinson S.C."/>
        </authorList>
    </citation>
    <scope>NUCLEOTIDE SEQUENCE [LARGE SCALE GENOMIC DNA]</scope>
    <source>
        <strain evidence="3">strain S7.3</strain>
    </source>
</reference>
<evidence type="ECO:0000313" key="2">
    <source>
        <dbReference type="EMBL" id="EGN92243.1"/>
    </source>
</evidence>
<feature type="domain" description="DUF6532" evidence="1">
    <location>
        <begin position="417"/>
        <end position="499"/>
    </location>
</feature>
<evidence type="ECO:0000313" key="3">
    <source>
        <dbReference type="Proteomes" id="UP000008063"/>
    </source>
</evidence>
<sequence>MPIPLHQLGYKLLAPMKIFLPRPYSPPQSDSQDYLESSEHDGEDEWVSHLIVQQKGAEKEKIVILTVYGKLLPQIKHFRAEHDHQANNIWTECEQERAEKGNRGNDVDDLQSQLICCQLRGHYKEQMKISNDAYICIPMDAIPKYIFHKFPMADFSLVRSSLVDIRNYDETPMAFICMSLPAKIQNYLTNNLLAVFGTPDLLTEKNTRVDVDSTFQLLYLSWYNRHCTKVIPYISKDIKDNQKMFQSLKAIFKELFNWIHGIASGSQYFLTAILRGIVRSYSYSNQNACPKLCGLVNFDGRQKNTKGKSKVNASKGQNNAVTLTMNARVQSTQAAQKEAMEAKYIGEDGSSNDYDEDEGARPDDVDQLILDDQKDSPTCRPKFSWKRLIDASKGQEDIQAKLLEVNSNEEIKNTSIDYVWYCECERNGSVWGKIVAKAHFMINGAYHIPGDMTPAQIKEVVTWLLETGAFADGDLDIKARMFNKQKSFSHQTFKDLIHNQLPQLAYMNGNKATIEFSENVFKIRWEYYFKKLSVLQRKSPIWTKKMRDGLYQDILNLANLHYLGIDDDYMKDEDFGIDFKALEGTVTVVEHTA</sequence>
<dbReference type="STRING" id="936435.F8QHK3"/>
<organism evidence="3">
    <name type="scientific">Serpula lacrymans var. lacrymans (strain S7.3)</name>
    <name type="common">Dry rot fungus</name>
    <dbReference type="NCBI Taxonomy" id="936435"/>
    <lineage>
        <taxon>Eukaryota</taxon>
        <taxon>Fungi</taxon>
        <taxon>Dikarya</taxon>
        <taxon>Basidiomycota</taxon>
        <taxon>Agaricomycotina</taxon>
        <taxon>Agaricomycetes</taxon>
        <taxon>Agaricomycetidae</taxon>
        <taxon>Boletales</taxon>
        <taxon>Coniophorineae</taxon>
        <taxon>Serpulaceae</taxon>
        <taxon>Serpula</taxon>
    </lineage>
</organism>
<dbReference type="InterPro" id="IPR045341">
    <property type="entry name" value="DUF6532"/>
</dbReference>
<dbReference type="AlphaFoldDB" id="F8QHK3"/>
<proteinExistence type="predicted"/>
<protein>
    <recommendedName>
        <fullName evidence="1">DUF6532 domain-containing protein</fullName>
    </recommendedName>
</protein>
<gene>
    <name evidence="2" type="ORF">SERLA73DRAFT_157132</name>
</gene>
<dbReference type="Proteomes" id="UP000008063">
    <property type="component" value="Unassembled WGS sequence"/>
</dbReference>
<dbReference type="EMBL" id="GL945510">
    <property type="protein sequence ID" value="EGN92243.1"/>
    <property type="molecule type" value="Genomic_DNA"/>
</dbReference>
<dbReference type="Pfam" id="PF20149">
    <property type="entry name" value="DUF6532"/>
    <property type="match status" value="1"/>
</dbReference>
<keyword evidence="3" id="KW-1185">Reference proteome</keyword>